<dbReference type="STRING" id="215250.A0A316YIX5"/>
<keyword evidence="5" id="KW-1185">Reference proteome</keyword>
<proteinExistence type="predicted"/>
<accession>A0A316YIX5</accession>
<dbReference type="PANTHER" id="PTHR43439">
    <property type="entry name" value="PHENYLACETATE-COENZYME A LIGASE"/>
    <property type="match status" value="1"/>
</dbReference>
<evidence type="ECO:0000259" key="3">
    <source>
        <dbReference type="PROSITE" id="PS50075"/>
    </source>
</evidence>
<dbReference type="SUPFAM" id="SSF56801">
    <property type="entry name" value="Acetyl-CoA synthetase-like"/>
    <property type="match status" value="1"/>
</dbReference>
<dbReference type="Gene3D" id="3.40.50.720">
    <property type="entry name" value="NAD(P)-binding Rossmann-like Domain"/>
    <property type="match status" value="1"/>
</dbReference>
<dbReference type="AlphaFoldDB" id="A0A316YIX5"/>
<dbReference type="Gene3D" id="3.40.50.12780">
    <property type="entry name" value="N-terminal domain of ligase-like"/>
    <property type="match status" value="1"/>
</dbReference>
<dbReference type="GeneID" id="37047168"/>
<dbReference type="Pfam" id="PF23562">
    <property type="entry name" value="AMP-binding_C_3"/>
    <property type="match status" value="1"/>
</dbReference>
<evidence type="ECO:0000313" key="4">
    <source>
        <dbReference type="EMBL" id="PWN88578.1"/>
    </source>
</evidence>
<dbReference type="Gene3D" id="1.10.1200.10">
    <property type="entry name" value="ACP-like"/>
    <property type="match status" value="1"/>
</dbReference>
<dbReference type="EMBL" id="KZ819638">
    <property type="protein sequence ID" value="PWN88578.1"/>
    <property type="molecule type" value="Genomic_DNA"/>
</dbReference>
<dbReference type="InterPro" id="IPR013120">
    <property type="entry name" value="FAR_NAD-bd"/>
</dbReference>
<sequence>MSTLYSLFERELRERPDAPIIGIPSTVVTPDEPTIGTVEVRYDLFSYRQLYTLTLFLAKRYVDAGVLSGYCCALVSPNNSQAAIEHLLKSMDTSVAFYDASTAEKVRPSIERSHPMIDYSTSNYWHTVAAEYEEWSLDELELAFRGTNPRTLSAVAAAEGFAYKSHSSGSTGMPKVLAIPHASAVANMDKSMGLAAMTTLPLFHNHGHEALWRGIASGKLVYVYPMSRLPPTAQAITAALSAASASSADDDALNVRHLYTVSFTLRLFVQSDNSKDIDALARLDLVTYGGSQCPEEVGQTLVDRGVRLAGLYGMTEVGGIMSSYRDFENDKLWQYLRPIETRQKYLRWDVIDPDENLYELVVLAGWPGLAYSNDHDGSYSTSDVFRRRKLPGAEKEAYVYKHEGRLDDTLVHSSGEKTNPVPIEAALRNEASANGVPIIDTLVFVGAGKHLPGAILIVPASTPHEGVLEYLKSTIEAVNKTCPSHSRLLMELIEVVTEEEVQLPTTDKGTLARTKAYKDPKISRVIEDVYRRFEEGDVYPASMSKIVSRDDASRCIIEALGSVVNLAESAQSISDDTAFVDLGVDSLGASRLRALLLGKLAPLTGKGVGMELSANVVFEAHTVGALTDTLLAKATTSERSHEESISPSVTSKEQADKKAVIEELIKTYSAQISTSKSQGSTGFLGTSVLSSLRSLGAQKVYALVRALDDRDAKVKLNETLRRRKLPPVNVDKVIREDDYLGLTQVVVLAARFERPDFGLKKHVLDQMRKEINHVIHIAWPVNFLWPIEAFKPQFDTLIHLINFASSCDRRPSLTFASSVSTVLNAQPAEAAVPECLSRDSNDALEMGYARSKWVAEALLDAAANTVEGMAVNVIRIGQLSAHSKTGIWNDVEAWPLLLRGSQEVGLLADVPPVRWLPVDEAAKALVKIATAPAQGGSKGTRFVHLVHPHVTPWAVVHRGLQDAGLHLPLANPYVWLQKMRKAATMASAKSNPALKLMHVWEQRFGKISHAYSDSGISPAEVVEESYDAENAREFHREAWWENEDDATVLRGPLSAAYIQRCVEAWIDSGFLRSE</sequence>
<dbReference type="PANTHER" id="PTHR43439:SF2">
    <property type="entry name" value="ENZYME, PUTATIVE (JCVI)-RELATED"/>
    <property type="match status" value="1"/>
</dbReference>
<dbReference type="SUPFAM" id="SSF51735">
    <property type="entry name" value="NAD(P)-binding Rossmann-fold domains"/>
    <property type="match status" value="1"/>
</dbReference>
<gene>
    <name evidence="4" type="ORF">FA10DRAFT_303529</name>
</gene>
<protein>
    <submittedName>
        <fullName evidence="4">Acetyl-CoA synthetase-like protein</fullName>
    </submittedName>
</protein>
<evidence type="ECO:0000313" key="5">
    <source>
        <dbReference type="Proteomes" id="UP000245768"/>
    </source>
</evidence>
<dbReference type="PROSITE" id="PS50075">
    <property type="entry name" value="CARRIER"/>
    <property type="match status" value="1"/>
</dbReference>
<dbReference type="SUPFAM" id="SSF47336">
    <property type="entry name" value="ACP-like"/>
    <property type="match status" value="1"/>
</dbReference>
<dbReference type="Pfam" id="PF07993">
    <property type="entry name" value="NAD_binding_4"/>
    <property type="match status" value="1"/>
</dbReference>
<evidence type="ECO:0000256" key="1">
    <source>
        <dbReference type="ARBA" id="ARBA00022450"/>
    </source>
</evidence>
<dbReference type="SMART" id="SM00823">
    <property type="entry name" value="PKS_PP"/>
    <property type="match status" value="1"/>
</dbReference>
<keyword evidence="2" id="KW-0597">Phosphoprotein</keyword>
<dbReference type="Proteomes" id="UP000245768">
    <property type="component" value="Unassembled WGS sequence"/>
</dbReference>
<name>A0A316YIX5_9BASI</name>
<organism evidence="4 5">
    <name type="scientific">Acaromyces ingoldii</name>
    <dbReference type="NCBI Taxonomy" id="215250"/>
    <lineage>
        <taxon>Eukaryota</taxon>
        <taxon>Fungi</taxon>
        <taxon>Dikarya</taxon>
        <taxon>Basidiomycota</taxon>
        <taxon>Ustilaginomycotina</taxon>
        <taxon>Exobasidiomycetes</taxon>
        <taxon>Exobasidiales</taxon>
        <taxon>Cryptobasidiaceae</taxon>
        <taxon>Acaromyces</taxon>
    </lineage>
</organism>
<dbReference type="Pfam" id="PF00550">
    <property type="entry name" value="PP-binding"/>
    <property type="match status" value="1"/>
</dbReference>
<dbReference type="InParanoid" id="A0A316YIX5"/>
<dbReference type="InterPro" id="IPR020806">
    <property type="entry name" value="PKS_PP-bd"/>
</dbReference>
<dbReference type="InterPro" id="IPR009081">
    <property type="entry name" value="PP-bd_ACP"/>
</dbReference>
<reference evidence="4 5" key="1">
    <citation type="journal article" date="2018" name="Mol. Biol. Evol.">
        <title>Broad Genomic Sampling Reveals a Smut Pathogenic Ancestry of the Fungal Clade Ustilaginomycotina.</title>
        <authorList>
            <person name="Kijpornyongpan T."/>
            <person name="Mondo S.J."/>
            <person name="Barry K."/>
            <person name="Sandor L."/>
            <person name="Lee J."/>
            <person name="Lipzen A."/>
            <person name="Pangilinan J."/>
            <person name="LaButti K."/>
            <person name="Hainaut M."/>
            <person name="Henrissat B."/>
            <person name="Grigoriev I.V."/>
            <person name="Spatafora J.W."/>
            <person name="Aime M.C."/>
        </authorList>
    </citation>
    <scope>NUCLEOTIDE SEQUENCE [LARGE SCALE GENOMIC DNA]</scope>
    <source>
        <strain evidence="4 5">MCA 4198</strain>
    </source>
</reference>
<dbReference type="GO" id="GO:0031177">
    <property type="term" value="F:phosphopantetheine binding"/>
    <property type="evidence" value="ECO:0007669"/>
    <property type="project" value="InterPro"/>
</dbReference>
<dbReference type="InterPro" id="IPR051414">
    <property type="entry name" value="Adenylate-forming_Reductase"/>
</dbReference>
<dbReference type="RefSeq" id="XP_025375776.1">
    <property type="nucleotide sequence ID" value="XM_025525252.1"/>
</dbReference>
<dbReference type="OrthoDB" id="429813at2759"/>
<feature type="domain" description="Carrier" evidence="3">
    <location>
        <begin position="550"/>
        <end position="634"/>
    </location>
</feature>
<keyword evidence="1" id="KW-0596">Phosphopantetheine</keyword>
<evidence type="ECO:0000256" key="2">
    <source>
        <dbReference type="ARBA" id="ARBA00022553"/>
    </source>
</evidence>
<dbReference type="InterPro" id="IPR000873">
    <property type="entry name" value="AMP-dep_synth/lig_dom"/>
</dbReference>
<dbReference type="Pfam" id="PF00501">
    <property type="entry name" value="AMP-binding"/>
    <property type="match status" value="1"/>
</dbReference>
<dbReference type="InterPro" id="IPR036291">
    <property type="entry name" value="NAD(P)-bd_dom_sf"/>
</dbReference>
<dbReference type="InterPro" id="IPR042099">
    <property type="entry name" value="ANL_N_sf"/>
</dbReference>
<dbReference type="InterPro" id="IPR036736">
    <property type="entry name" value="ACP-like_sf"/>
</dbReference>